<dbReference type="Proteomes" id="UP000051139">
    <property type="component" value="Unassembled WGS sequence"/>
</dbReference>
<dbReference type="AlphaFoldDB" id="A0A0R2L9Y6"/>
<dbReference type="STRING" id="348151.IV55_GL001980"/>
<keyword evidence="4" id="KW-1185">Reference proteome</keyword>
<protein>
    <recommendedName>
        <fullName evidence="1">Siphovirus-type tail component RIFT-related domain-containing protein</fullName>
    </recommendedName>
</protein>
<comment type="caution">
    <text evidence="3">The sequence shown here is derived from an EMBL/GenBank/DDBJ whole genome shotgun (WGS) entry which is preliminary data.</text>
</comment>
<reference evidence="2 5" key="2">
    <citation type="submission" date="2019-07" db="EMBL/GenBank/DDBJ databases">
        <title>Whole genome shotgun sequence of Lactobacillus siliginis NBRC 101315.</title>
        <authorList>
            <person name="Hosoyama A."/>
            <person name="Uohara A."/>
            <person name="Ohji S."/>
            <person name="Ichikawa N."/>
        </authorList>
    </citation>
    <scope>NUCLEOTIDE SEQUENCE [LARGE SCALE GENOMIC DNA]</scope>
    <source>
        <strain evidence="2 5">NBRC 101315</strain>
    </source>
</reference>
<evidence type="ECO:0000313" key="3">
    <source>
        <dbReference type="EMBL" id="KRN95517.1"/>
    </source>
</evidence>
<gene>
    <name evidence="3" type="ORF">IV55_GL001980</name>
    <name evidence="2" type="ORF">LSI01_09970</name>
</gene>
<evidence type="ECO:0000313" key="2">
    <source>
        <dbReference type="EMBL" id="GEK28686.1"/>
    </source>
</evidence>
<organism evidence="3 4">
    <name type="scientific">Furfurilactobacillus siliginis</name>
    <dbReference type="NCBI Taxonomy" id="348151"/>
    <lineage>
        <taxon>Bacteria</taxon>
        <taxon>Bacillati</taxon>
        <taxon>Bacillota</taxon>
        <taxon>Bacilli</taxon>
        <taxon>Lactobacillales</taxon>
        <taxon>Lactobacillaceae</taxon>
        <taxon>Furfurilactobacillus</taxon>
    </lineage>
</organism>
<dbReference type="Pfam" id="PF05709">
    <property type="entry name" value="Sipho_tail"/>
    <property type="match status" value="1"/>
</dbReference>
<dbReference type="InterPro" id="IPR008841">
    <property type="entry name" value="Siphovirus-type_tail_N"/>
</dbReference>
<reference evidence="3 4" key="1">
    <citation type="journal article" date="2015" name="Genome Announc.">
        <title>Expanding the biotechnology potential of lactobacilli through comparative genomics of 213 strains and associated genera.</title>
        <authorList>
            <person name="Sun Z."/>
            <person name="Harris H.M."/>
            <person name="McCann A."/>
            <person name="Guo C."/>
            <person name="Argimon S."/>
            <person name="Zhang W."/>
            <person name="Yang X."/>
            <person name="Jeffery I.B."/>
            <person name="Cooney J.C."/>
            <person name="Kagawa T.F."/>
            <person name="Liu W."/>
            <person name="Song Y."/>
            <person name="Salvetti E."/>
            <person name="Wrobel A."/>
            <person name="Rasinkangas P."/>
            <person name="Parkhill J."/>
            <person name="Rea M.C."/>
            <person name="O'Sullivan O."/>
            <person name="Ritari J."/>
            <person name="Douillard F.P."/>
            <person name="Paul Ross R."/>
            <person name="Yang R."/>
            <person name="Briner A.E."/>
            <person name="Felis G.E."/>
            <person name="de Vos W.M."/>
            <person name="Barrangou R."/>
            <person name="Klaenhammer T.R."/>
            <person name="Caufield P.W."/>
            <person name="Cui Y."/>
            <person name="Zhang H."/>
            <person name="O'Toole P.W."/>
        </authorList>
    </citation>
    <scope>NUCLEOTIDE SEQUENCE [LARGE SCALE GENOMIC DNA]</scope>
    <source>
        <strain evidence="3 4">DSM 22696</strain>
    </source>
</reference>
<evidence type="ECO:0000313" key="5">
    <source>
        <dbReference type="Proteomes" id="UP000321429"/>
    </source>
</evidence>
<evidence type="ECO:0000259" key="1">
    <source>
        <dbReference type="Pfam" id="PF05709"/>
    </source>
</evidence>
<feature type="domain" description="Siphovirus-type tail component RIFT-related" evidence="1">
    <location>
        <begin position="15"/>
        <end position="124"/>
    </location>
</feature>
<name>A0A0R2L9Y6_9LACO</name>
<proteinExistence type="predicted"/>
<dbReference type="RefSeq" id="WP_057810733.1">
    <property type="nucleotide sequence ID" value="NZ_BJUD01000015.1"/>
</dbReference>
<dbReference type="PATRIC" id="fig|348151.3.peg.2033"/>
<accession>A0A0R2L9Y6</accession>
<evidence type="ECO:0000313" key="4">
    <source>
        <dbReference type="Proteomes" id="UP000051139"/>
    </source>
</evidence>
<dbReference type="EMBL" id="JQCB01000008">
    <property type="protein sequence ID" value="KRN95517.1"/>
    <property type="molecule type" value="Genomic_DNA"/>
</dbReference>
<sequence length="275" mass="30669">MYGKFFIKKQGEPEFEIHDKLSSVRVLGMDNSAPQITPSYLKSAGSDGQLLQNVTYNTSTVTLHLFARGLDIHDFKLTAAKVYSLLSSRTPIRIRDSISPGKVAYVVVKPFEVQPLNHTDDATIDVQFDNVSGMWYSLVNSDEFATSPDALQIGLELPEQLPVYHFNSNEFTVFNPSDVNIDPYRQRHSLKITVKGSGTFEMKNQTNGTSFKCTHSMNSGDKFVLDGVHAFLNGQLDSLETDYGHIVLNKGNNDIVITGLNNADITFSFPFVYLQ</sequence>
<dbReference type="EMBL" id="BJUD01000015">
    <property type="protein sequence ID" value="GEK28686.1"/>
    <property type="molecule type" value="Genomic_DNA"/>
</dbReference>
<dbReference type="OrthoDB" id="2194642at2"/>
<dbReference type="Proteomes" id="UP000321429">
    <property type="component" value="Unassembled WGS sequence"/>
</dbReference>